<name>A0A6M4H2I0_9PROT</name>
<dbReference type="RefSeq" id="WP_171160420.1">
    <property type="nucleotide sequence ID" value="NZ_CP053073.1"/>
</dbReference>
<dbReference type="SUPFAM" id="SSF53448">
    <property type="entry name" value="Nucleotide-diphospho-sugar transferases"/>
    <property type="match status" value="1"/>
</dbReference>
<reference evidence="2 3" key="1">
    <citation type="submission" date="2020-04" db="EMBL/GenBank/DDBJ databases">
        <title>Usitatibacter rugosus gen. nov., sp. nov. and Usitatibacter palustris sp. nov., novel members of Usitatibacteraceae fam. nov. within the order Nitrosomonadales isolated from soil.</title>
        <authorList>
            <person name="Huber K.J."/>
            <person name="Neumann-Schaal M."/>
            <person name="Geppert A."/>
            <person name="Luckner M."/>
            <person name="Wanner G."/>
            <person name="Overmann J."/>
        </authorList>
    </citation>
    <scope>NUCLEOTIDE SEQUENCE [LARGE SCALE GENOMIC DNA]</scope>
    <source>
        <strain evidence="2 3">Swamp67</strain>
    </source>
</reference>
<proteinExistence type="predicted"/>
<dbReference type="InterPro" id="IPR029044">
    <property type="entry name" value="Nucleotide-diphossugar_trans"/>
</dbReference>
<dbReference type="Gene3D" id="3.90.550.10">
    <property type="entry name" value="Spore Coat Polysaccharide Biosynthesis Protein SpsA, Chain A"/>
    <property type="match status" value="1"/>
</dbReference>
<protein>
    <recommendedName>
        <fullName evidence="1">Glycosyltransferase 2-like domain-containing protein</fullName>
    </recommendedName>
</protein>
<dbReference type="InterPro" id="IPR050834">
    <property type="entry name" value="Glycosyltransf_2"/>
</dbReference>
<evidence type="ECO:0000313" key="3">
    <source>
        <dbReference type="Proteomes" id="UP000503096"/>
    </source>
</evidence>
<sequence>MSTPPPLVSILIPAYNERFFAEAFTSARAQTYRNIEIVVSDDSPGTVIETIVREAADARVRYLRNATRLGFDANFTQCFDLALGEHIKFLNDDDRLRPACVEMLSSVLASHPAVNLATSRRVVIDEQGRAQPDVVATTPISHVSGLFSGWELGNFALANSVNFIGEPTTVLFRRSALKLEDAHLFRWGGRDYHCLADLSVWLRLLAGGLAYYASATLSEYRIHGAQEQRKGDVGLSCLTERLWIARRARDAGFLASPGLYLAALGSVTRRCEAWLATGAASEADRVTLEQLLAEVAAEARATESAHARDSA</sequence>
<evidence type="ECO:0000313" key="2">
    <source>
        <dbReference type="EMBL" id="QJR13670.1"/>
    </source>
</evidence>
<organism evidence="2 3">
    <name type="scientific">Usitatibacter palustris</name>
    <dbReference type="NCBI Taxonomy" id="2732487"/>
    <lineage>
        <taxon>Bacteria</taxon>
        <taxon>Pseudomonadati</taxon>
        <taxon>Pseudomonadota</taxon>
        <taxon>Betaproteobacteria</taxon>
        <taxon>Nitrosomonadales</taxon>
        <taxon>Usitatibacteraceae</taxon>
        <taxon>Usitatibacter</taxon>
    </lineage>
</organism>
<dbReference type="Proteomes" id="UP000503096">
    <property type="component" value="Chromosome"/>
</dbReference>
<dbReference type="PANTHER" id="PTHR43685:SF11">
    <property type="entry name" value="GLYCOSYLTRANSFERASE TAGX-RELATED"/>
    <property type="match status" value="1"/>
</dbReference>
<keyword evidence="3" id="KW-1185">Reference proteome</keyword>
<feature type="domain" description="Glycosyltransferase 2-like" evidence="1">
    <location>
        <begin position="9"/>
        <end position="177"/>
    </location>
</feature>
<dbReference type="Pfam" id="PF00535">
    <property type="entry name" value="Glycos_transf_2"/>
    <property type="match status" value="1"/>
</dbReference>
<gene>
    <name evidence="2" type="ORF">DSM104440_00456</name>
</gene>
<dbReference type="InParanoid" id="A0A6M4H2I0"/>
<accession>A0A6M4H2I0</accession>
<dbReference type="KEGG" id="upl:DSM104440_00456"/>
<dbReference type="EMBL" id="CP053073">
    <property type="protein sequence ID" value="QJR13670.1"/>
    <property type="molecule type" value="Genomic_DNA"/>
</dbReference>
<dbReference type="PANTHER" id="PTHR43685">
    <property type="entry name" value="GLYCOSYLTRANSFERASE"/>
    <property type="match status" value="1"/>
</dbReference>
<dbReference type="InterPro" id="IPR001173">
    <property type="entry name" value="Glyco_trans_2-like"/>
</dbReference>
<dbReference type="AlphaFoldDB" id="A0A6M4H2I0"/>
<evidence type="ECO:0000259" key="1">
    <source>
        <dbReference type="Pfam" id="PF00535"/>
    </source>
</evidence>